<gene>
    <name evidence="2" type="primary">hemN_2</name>
    <name evidence="2" type="ORF">A6302_00275</name>
</gene>
<evidence type="ECO:0000256" key="1">
    <source>
        <dbReference type="ARBA" id="ARBA00023002"/>
    </source>
</evidence>
<reference evidence="2 3" key="1">
    <citation type="submission" date="2016-07" db="EMBL/GenBank/DDBJ databases">
        <title>Draft Genome Sequence of Methylobrevis pamukkalensis PK2.</title>
        <authorList>
            <person name="Vasilenko O.V."/>
            <person name="Doronina N.V."/>
            <person name="Shmareva M.N."/>
            <person name="Tarlachkov S.V."/>
            <person name="Mustakhimov I."/>
            <person name="Trotsenko Y.A."/>
        </authorList>
    </citation>
    <scope>NUCLEOTIDE SEQUENCE [LARGE SCALE GENOMIC DNA]</scope>
    <source>
        <strain evidence="2 3">PK2</strain>
    </source>
</reference>
<dbReference type="GO" id="GO:0005737">
    <property type="term" value="C:cytoplasm"/>
    <property type="evidence" value="ECO:0007669"/>
    <property type="project" value="TreeGrafter"/>
</dbReference>
<accession>A0A1E3H7N5</accession>
<dbReference type="Proteomes" id="UP000094622">
    <property type="component" value="Unassembled WGS sequence"/>
</dbReference>
<dbReference type="GO" id="GO:0051989">
    <property type="term" value="F:coproporphyrinogen dehydrogenase activity"/>
    <property type="evidence" value="ECO:0007669"/>
    <property type="project" value="UniProtKB-EC"/>
</dbReference>
<organism evidence="2 3">
    <name type="scientific">Methylobrevis pamukkalensis</name>
    <dbReference type="NCBI Taxonomy" id="1439726"/>
    <lineage>
        <taxon>Bacteria</taxon>
        <taxon>Pseudomonadati</taxon>
        <taxon>Pseudomonadota</taxon>
        <taxon>Alphaproteobacteria</taxon>
        <taxon>Hyphomicrobiales</taxon>
        <taxon>Pleomorphomonadaceae</taxon>
        <taxon>Methylobrevis</taxon>
    </lineage>
</organism>
<dbReference type="PATRIC" id="fig|1439726.3.peg.290"/>
<dbReference type="EC" id="1.3.98.3" evidence="2"/>
<dbReference type="PANTHER" id="PTHR13932">
    <property type="entry name" value="COPROPORPHYRINIGEN III OXIDASE"/>
    <property type="match status" value="1"/>
</dbReference>
<dbReference type="SUPFAM" id="SSF102114">
    <property type="entry name" value="Radical SAM enzymes"/>
    <property type="match status" value="1"/>
</dbReference>
<sequence>MLDHRLTPFLDRNLPRYTSYPTAPHFSAAVGPDDYLAWLDAAATTGPVSLYLHVPFCRSICHYCGCTTKASRRDAPMARYAALLRQEIALVADHLAASRSATSTGAAARPTCCRRRSFP</sequence>
<keyword evidence="1 2" id="KW-0560">Oxidoreductase</keyword>
<evidence type="ECO:0000313" key="2">
    <source>
        <dbReference type="EMBL" id="ODN72348.1"/>
    </source>
</evidence>
<protein>
    <submittedName>
        <fullName evidence="2">Oxygen-independent coproporphyrinogen-III oxidase</fullName>
        <ecNumber evidence="2">1.3.98.3</ecNumber>
    </submittedName>
</protein>
<dbReference type="GO" id="GO:0006782">
    <property type="term" value="P:protoporphyrinogen IX biosynthetic process"/>
    <property type="evidence" value="ECO:0007669"/>
    <property type="project" value="TreeGrafter"/>
</dbReference>
<dbReference type="RefSeq" id="WP_342586183.1">
    <property type="nucleotide sequence ID" value="NZ_MCRJ01000003.1"/>
</dbReference>
<name>A0A1E3H7N5_9HYPH</name>
<dbReference type="GO" id="GO:0051539">
    <property type="term" value="F:4 iron, 4 sulfur cluster binding"/>
    <property type="evidence" value="ECO:0007669"/>
    <property type="project" value="TreeGrafter"/>
</dbReference>
<dbReference type="PANTHER" id="PTHR13932:SF6">
    <property type="entry name" value="OXYGEN-INDEPENDENT COPROPORPHYRINOGEN III OXIDASE"/>
    <property type="match status" value="1"/>
</dbReference>
<dbReference type="EMBL" id="MCRJ01000003">
    <property type="protein sequence ID" value="ODN72348.1"/>
    <property type="molecule type" value="Genomic_DNA"/>
</dbReference>
<keyword evidence="3" id="KW-1185">Reference proteome</keyword>
<evidence type="ECO:0000313" key="3">
    <source>
        <dbReference type="Proteomes" id="UP000094622"/>
    </source>
</evidence>
<dbReference type="InterPro" id="IPR034505">
    <property type="entry name" value="Coproporphyrinogen-III_oxidase"/>
</dbReference>
<comment type="caution">
    <text evidence="2">The sequence shown here is derived from an EMBL/GenBank/DDBJ whole genome shotgun (WGS) entry which is preliminary data.</text>
</comment>
<dbReference type="InterPro" id="IPR058240">
    <property type="entry name" value="rSAM_sf"/>
</dbReference>
<dbReference type="AlphaFoldDB" id="A0A1E3H7N5"/>
<proteinExistence type="predicted"/>